<keyword evidence="3" id="KW-1185">Reference proteome</keyword>
<dbReference type="GO" id="GO:0005737">
    <property type="term" value="C:cytoplasm"/>
    <property type="evidence" value="ECO:0007669"/>
    <property type="project" value="TreeGrafter"/>
</dbReference>
<feature type="binding site" evidence="1">
    <location>
        <begin position="9"/>
        <end position="16"/>
    </location>
    <ligand>
        <name>substrate</name>
    </ligand>
</feature>
<dbReference type="SUPFAM" id="SSF53254">
    <property type="entry name" value="Phosphoglycerate mutase-like"/>
    <property type="match status" value="1"/>
</dbReference>
<dbReference type="Proteomes" id="UP000029096">
    <property type="component" value="Unassembled WGS sequence"/>
</dbReference>
<dbReference type="OrthoDB" id="4697614at2"/>
<dbReference type="PANTHER" id="PTHR48100">
    <property type="entry name" value="BROAD-SPECIFICITY PHOSPHATASE YOR283W-RELATED"/>
    <property type="match status" value="1"/>
</dbReference>
<dbReference type="Pfam" id="PF00300">
    <property type="entry name" value="His_Phos_1"/>
    <property type="match status" value="2"/>
</dbReference>
<dbReference type="GO" id="GO:0050531">
    <property type="term" value="F:mannosyl-3-phosphoglycerate phosphatase activity"/>
    <property type="evidence" value="ECO:0007669"/>
    <property type="project" value="UniProtKB-EC"/>
</dbReference>
<dbReference type="EMBL" id="JGYP01000001">
    <property type="protein sequence ID" value="KFI46582.1"/>
    <property type="molecule type" value="Genomic_DNA"/>
</dbReference>
<dbReference type="InterPro" id="IPR050275">
    <property type="entry name" value="PGM_Phosphatase"/>
</dbReference>
<dbReference type="RefSeq" id="WP_033520153.1">
    <property type="nucleotide sequence ID" value="NZ_JDUS01000001.1"/>
</dbReference>
<dbReference type="CDD" id="cd07067">
    <property type="entry name" value="HP_PGM_like"/>
    <property type="match status" value="1"/>
</dbReference>
<evidence type="ECO:0000313" key="2">
    <source>
        <dbReference type="EMBL" id="KFI46582.1"/>
    </source>
</evidence>
<organism evidence="2 3">
    <name type="scientific">Bifidobacterium bohemicum DSM 22767</name>
    <dbReference type="NCBI Taxonomy" id="1437606"/>
    <lineage>
        <taxon>Bacteria</taxon>
        <taxon>Bacillati</taxon>
        <taxon>Actinomycetota</taxon>
        <taxon>Actinomycetes</taxon>
        <taxon>Bifidobacteriales</taxon>
        <taxon>Bifidobacteriaceae</taxon>
        <taxon>Bifidobacterium</taxon>
    </lineage>
</organism>
<dbReference type="PANTHER" id="PTHR48100:SF62">
    <property type="entry name" value="GLUCOSYL-3-PHOSPHOGLYCERATE PHOSPHATASE"/>
    <property type="match status" value="1"/>
</dbReference>
<reference evidence="2 3" key="1">
    <citation type="submission" date="2014-03" db="EMBL/GenBank/DDBJ databases">
        <title>Genomics of Bifidobacteria.</title>
        <authorList>
            <person name="Ventura M."/>
            <person name="Milani C."/>
            <person name="Lugli G.A."/>
        </authorList>
    </citation>
    <scope>NUCLEOTIDE SEQUENCE [LARGE SCALE GENOMIC DNA]</scope>
    <source>
        <strain evidence="2 3">DSM 22767</strain>
    </source>
</reference>
<dbReference type="STRING" id="1437606.BBOH_0051"/>
<proteinExistence type="predicted"/>
<dbReference type="EC" id="3.1.3.70" evidence="2"/>
<evidence type="ECO:0000256" key="1">
    <source>
        <dbReference type="PIRSR" id="PIRSR613078-2"/>
    </source>
</evidence>
<accession>A0A086ZJ82</accession>
<gene>
    <name evidence="2" type="ORF">BBOH_0051</name>
</gene>
<sequence length="279" mass="31369">MIDEVIMLRHGRTSYNLAHRLQGQIDVPLDIVGQWQVEQTGMELAQRYYWAKAGNIVENPEQLPQPGHEAVVRSSVEEYRKASASQRRMRVISSDLFRAAQTAHAFADILGLPVELDQRLRERCFGRWEGLTYEEIRQLDPDAFRSWRAGAGGEAQYGVESRTHLGQRGAQAVNELVNQYEAERIPTTLMLVTHGSFMAATIQTLIGLDPEVATLGPIQNAFWTRLCPSYNQENSKVAGWTLEEFNGRPRIAALTDWANGPQELRNPSMPVATPFPALV</sequence>
<dbReference type="Gene3D" id="3.40.50.1240">
    <property type="entry name" value="Phosphoglycerate mutase-like"/>
    <property type="match status" value="1"/>
</dbReference>
<dbReference type="SMART" id="SM00855">
    <property type="entry name" value="PGAM"/>
    <property type="match status" value="1"/>
</dbReference>
<keyword evidence="2" id="KW-0378">Hydrolase</keyword>
<protein>
    <submittedName>
        <fullName evidence="2">Phosphoglycerate mutase</fullName>
        <ecNumber evidence="2">3.1.3.70</ecNumber>
    </submittedName>
</protein>
<name>A0A086ZJ82_9BIFI</name>
<evidence type="ECO:0000313" key="3">
    <source>
        <dbReference type="Proteomes" id="UP000029096"/>
    </source>
</evidence>
<dbReference type="InterPro" id="IPR029033">
    <property type="entry name" value="His_PPase_superfam"/>
</dbReference>
<dbReference type="eggNOG" id="COG0406">
    <property type="taxonomic scope" value="Bacteria"/>
</dbReference>
<comment type="caution">
    <text evidence="2">The sequence shown here is derived from an EMBL/GenBank/DDBJ whole genome shotgun (WGS) entry which is preliminary data.</text>
</comment>
<dbReference type="InterPro" id="IPR013078">
    <property type="entry name" value="His_Pase_superF_clade-1"/>
</dbReference>
<dbReference type="AlphaFoldDB" id="A0A086ZJ82"/>